<keyword evidence="2" id="KW-0808">Transferase</keyword>
<dbReference type="GO" id="GO:0032259">
    <property type="term" value="P:methylation"/>
    <property type="evidence" value="ECO:0007669"/>
    <property type="project" value="UniProtKB-KW"/>
</dbReference>
<protein>
    <recommendedName>
        <fullName evidence="4">Hcy-binding domain-containing protein</fullName>
    </recommendedName>
</protein>
<organism evidence="5">
    <name type="scientific">marine metagenome</name>
    <dbReference type="NCBI Taxonomy" id="408172"/>
    <lineage>
        <taxon>unclassified sequences</taxon>
        <taxon>metagenomes</taxon>
        <taxon>ecological metagenomes</taxon>
    </lineage>
</organism>
<proteinExistence type="predicted"/>
<evidence type="ECO:0000256" key="3">
    <source>
        <dbReference type="SAM" id="MobiDB-lite"/>
    </source>
</evidence>
<reference evidence="5" key="1">
    <citation type="submission" date="2018-05" db="EMBL/GenBank/DDBJ databases">
        <authorList>
            <person name="Lanie J.A."/>
            <person name="Ng W.-L."/>
            <person name="Kazmierczak K.M."/>
            <person name="Andrzejewski T.M."/>
            <person name="Davidsen T.M."/>
            <person name="Wayne K.J."/>
            <person name="Tettelin H."/>
            <person name="Glass J.I."/>
            <person name="Rusch D."/>
            <person name="Podicherti R."/>
            <person name="Tsui H.-C.T."/>
            <person name="Winkler M.E."/>
        </authorList>
    </citation>
    <scope>NUCLEOTIDE SEQUENCE</scope>
</reference>
<feature type="region of interest" description="Disordered" evidence="3">
    <location>
        <begin position="289"/>
        <end position="316"/>
    </location>
</feature>
<dbReference type="EMBL" id="UINC01104861">
    <property type="protein sequence ID" value="SVC68339.1"/>
    <property type="molecule type" value="Genomic_DNA"/>
</dbReference>
<evidence type="ECO:0000256" key="2">
    <source>
        <dbReference type="ARBA" id="ARBA00022679"/>
    </source>
</evidence>
<evidence type="ECO:0000259" key="4">
    <source>
        <dbReference type="PROSITE" id="PS50970"/>
    </source>
</evidence>
<dbReference type="GO" id="GO:0008168">
    <property type="term" value="F:methyltransferase activity"/>
    <property type="evidence" value="ECO:0007669"/>
    <property type="project" value="UniProtKB-KW"/>
</dbReference>
<feature type="domain" description="Hcy-binding" evidence="4">
    <location>
        <begin position="1"/>
        <end position="283"/>
    </location>
</feature>
<dbReference type="InterPro" id="IPR003726">
    <property type="entry name" value="HCY_dom"/>
</dbReference>
<accession>A0A382P4L9</accession>
<evidence type="ECO:0000313" key="5">
    <source>
        <dbReference type="EMBL" id="SVC68339.1"/>
    </source>
</evidence>
<dbReference type="PANTHER" id="PTHR11103:SF18">
    <property type="entry name" value="SLR1189 PROTEIN"/>
    <property type="match status" value="1"/>
</dbReference>
<dbReference type="PANTHER" id="PTHR11103">
    <property type="entry name" value="SLR1189 PROTEIN"/>
    <property type="match status" value="1"/>
</dbReference>
<dbReference type="NCBIfam" id="NF005718">
    <property type="entry name" value="PRK07534.1"/>
    <property type="match status" value="1"/>
</dbReference>
<name>A0A382P4L9_9ZZZZ</name>
<dbReference type="InterPro" id="IPR036589">
    <property type="entry name" value="HCY_dom_sf"/>
</dbReference>
<dbReference type="Pfam" id="PF02574">
    <property type="entry name" value="S-methyl_trans"/>
    <property type="match status" value="1"/>
</dbReference>
<evidence type="ECO:0000256" key="1">
    <source>
        <dbReference type="ARBA" id="ARBA00022603"/>
    </source>
</evidence>
<dbReference type="SUPFAM" id="SSF82282">
    <property type="entry name" value="Homocysteine S-methyltransferase"/>
    <property type="match status" value="1"/>
</dbReference>
<dbReference type="PROSITE" id="PS50970">
    <property type="entry name" value="HCY"/>
    <property type="match status" value="1"/>
</dbReference>
<dbReference type="Gene3D" id="3.20.20.330">
    <property type="entry name" value="Homocysteine-binding-like domain"/>
    <property type="match status" value="1"/>
</dbReference>
<dbReference type="AlphaFoldDB" id="A0A382P4L9"/>
<keyword evidence="1" id="KW-0489">Methyltransferase</keyword>
<feature type="compositionally biased region" description="Basic residues" evidence="3">
    <location>
        <begin position="305"/>
        <end position="316"/>
    </location>
</feature>
<gene>
    <name evidence="5" type="ORF">METZ01_LOCUS321193</name>
</gene>
<sequence>MLGRLKEKGYLALDGAMGSNLFQLGLISGDSPESWNLEHPDRVKKVHQAFVQSGSDVILTNTFGGNRHRLKLHQLENQVIELNRAAVKLARECAGDSVMVAGSIGPTGEIIEPLGSLSVKDAEAAFREQTSGLAEGGADLLWIETMSDLNELQAACNAAASTGLPFAATMSFDTAGSTMMGVSPTQFVQFMQNFPASAYGANCGVGPDQLLQTIGEMKQAGGKHLIAKGNCGIPVFQEGEIRYTGTEEVMANYAREVRNLGAELIGGCCGTTGLHLHAMCAELETHPYQPTTLEQKTRPPSNPKSKSRRRRRNSSS</sequence>